<keyword evidence="2" id="KW-0732">Signal</keyword>
<dbReference type="InterPro" id="IPR012334">
    <property type="entry name" value="Pectin_lyas_fold"/>
</dbReference>
<sequence>MIPSRRSGRPLTLAAGFAALALGALAFGANGPALAQAVQADGGTATTVTVGAGGRITVGIASPGAHDISRNTYTQFSVPAAGVVLDNSAGAGARTILNEVTSANRSRIEGPLEVLGNRAHVILANPNGITVNGGSFINTSGVLLSTGQVRIDGGAITATSGAGDIAVGPGGLGGTMASLQMLAARIRIDGPVSNTNTMSEADIGLTAGDAELSLDAGVPAGDSIPGWITSRSIKADASGDVLVDVTQRGSLSASRVSIAVNAKGAGVSYAGAGQAARGTFTIDANGKVTLAGARIDADRAVKIAADAIEVLNAPARQSTLASSKSAVTLLARAGDLVLKGQVTGASMDAGDPDSRGDVTLFASGDIRLLSDSADRLAIAFAAGDGGLSVTAGGTVENRTGRLVAAERVNITAARLENVTDMTPAGASQVTVVQRAHRSFFGRLFGKRRRFTVASMDYGLPRIPLQLGYIAGETVLISAADIVNSGQIDAYGALVMETERLQNIGLASGSWSYSETCGFTCTGRGTSFHAPDGRARRHSPDSHRGCRPADTGQIARHSAREGQARSGQGCG</sequence>
<protein>
    <submittedName>
        <fullName evidence="4">Filamentous hemagglutinin family N-terminal domain</fullName>
    </submittedName>
</protein>
<dbReference type="Pfam" id="PF05860">
    <property type="entry name" value="TPS"/>
    <property type="match status" value="1"/>
</dbReference>
<organism evidence="4 5">
    <name type="scientific">Chelatococcus sambhunathii</name>
    <dbReference type="NCBI Taxonomy" id="363953"/>
    <lineage>
        <taxon>Bacteria</taxon>
        <taxon>Pseudomonadati</taxon>
        <taxon>Pseudomonadota</taxon>
        <taxon>Alphaproteobacteria</taxon>
        <taxon>Hyphomicrobiales</taxon>
        <taxon>Chelatococcaceae</taxon>
        <taxon>Chelatococcus</taxon>
    </lineage>
</organism>
<evidence type="ECO:0000259" key="3">
    <source>
        <dbReference type="SMART" id="SM00912"/>
    </source>
</evidence>
<feature type="signal peptide" evidence="2">
    <location>
        <begin position="1"/>
        <end position="35"/>
    </location>
</feature>
<evidence type="ECO:0000256" key="2">
    <source>
        <dbReference type="SAM" id="SignalP"/>
    </source>
</evidence>
<evidence type="ECO:0000313" key="5">
    <source>
        <dbReference type="Proteomes" id="UP000182178"/>
    </source>
</evidence>
<accession>A0ABP2A5P8</accession>
<feature type="chain" id="PRO_5046338624" evidence="2">
    <location>
        <begin position="36"/>
        <end position="570"/>
    </location>
</feature>
<dbReference type="RefSeq" id="WP_055459968.1">
    <property type="nucleotide sequence ID" value="NZ_CYHC01000007.1"/>
</dbReference>
<evidence type="ECO:0000313" key="4">
    <source>
        <dbReference type="EMBL" id="CUA89240.1"/>
    </source>
</evidence>
<dbReference type="EMBL" id="CYHC01000007">
    <property type="protein sequence ID" value="CUA89240.1"/>
    <property type="molecule type" value="Genomic_DNA"/>
</dbReference>
<name>A0ABP2A5P8_9HYPH</name>
<dbReference type="Proteomes" id="UP000182178">
    <property type="component" value="Unassembled WGS sequence"/>
</dbReference>
<feature type="domain" description="Filamentous haemagglutinin FhaB/tRNA nuclease CdiA-like TPS" evidence="3">
    <location>
        <begin position="52"/>
        <end position="154"/>
    </location>
</feature>
<keyword evidence="5" id="KW-1185">Reference proteome</keyword>
<evidence type="ECO:0000256" key="1">
    <source>
        <dbReference type="SAM" id="MobiDB-lite"/>
    </source>
</evidence>
<reference evidence="4 5" key="1">
    <citation type="submission" date="2015-08" db="EMBL/GenBank/DDBJ databases">
        <authorList>
            <person name="Varghese N."/>
        </authorList>
    </citation>
    <scope>NUCLEOTIDE SEQUENCE [LARGE SCALE GENOMIC DNA]</scope>
    <source>
        <strain evidence="4 5">DSM 18167</strain>
    </source>
</reference>
<proteinExistence type="predicted"/>
<dbReference type="InterPro" id="IPR008638">
    <property type="entry name" value="FhaB/CdiA-like_TPS"/>
</dbReference>
<dbReference type="InterPro" id="IPR011050">
    <property type="entry name" value="Pectin_lyase_fold/virulence"/>
</dbReference>
<feature type="compositionally biased region" description="Basic and acidic residues" evidence="1">
    <location>
        <begin position="530"/>
        <end position="543"/>
    </location>
</feature>
<comment type="caution">
    <text evidence="4">The sequence shown here is derived from an EMBL/GenBank/DDBJ whole genome shotgun (WGS) entry which is preliminary data.</text>
</comment>
<feature type="region of interest" description="Disordered" evidence="1">
    <location>
        <begin position="527"/>
        <end position="570"/>
    </location>
</feature>
<dbReference type="SUPFAM" id="SSF51126">
    <property type="entry name" value="Pectin lyase-like"/>
    <property type="match status" value="1"/>
</dbReference>
<dbReference type="NCBIfam" id="TIGR01901">
    <property type="entry name" value="adhes_NPXG"/>
    <property type="match status" value="1"/>
</dbReference>
<gene>
    <name evidence="4" type="ORF">Ga0061061_10749</name>
</gene>
<dbReference type="Gene3D" id="2.160.20.10">
    <property type="entry name" value="Single-stranded right-handed beta-helix, Pectin lyase-like"/>
    <property type="match status" value="1"/>
</dbReference>
<dbReference type="SMART" id="SM00912">
    <property type="entry name" value="Haemagg_act"/>
    <property type="match status" value="1"/>
</dbReference>